<evidence type="ECO:0000256" key="1">
    <source>
        <dbReference type="SAM" id="Phobius"/>
    </source>
</evidence>
<dbReference type="Proteomes" id="UP000015105">
    <property type="component" value="Chromosome 1D"/>
</dbReference>
<keyword evidence="1" id="KW-0812">Transmembrane</keyword>
<keyword evidence="1" id="KW-0472">Membrane</keyword>
<evidence type="ECO:0008006" key="4">
    <source>
        <dbReference type="Google" id="ProtNLM"/>
    </source>
</evidence>
<dbReference type="AlphaFoldDB" id="A0A452Y730"/>
<evidence type="ECO:0000313" key="3">
    <source>
        <dbReference type="Proteomes" id="UP000015105"/>
    </source>
</evidence>
<name>A0A452Y730_AEGTS</name>
<keyword evidence="1" id="KW-1133">Transmembrane helix</keyword>
<evidence type="ECO:0000313" key="2">
    <source>
        <dbReference type="EnsemblPlants" id="AET1Gv20317100.8"/>
    </source>
</evidence>
<organism evidence="2 3">
    <name type="scientific">Aegilops tauschii subsp. strangulata</name>
    <name type="common">Goatgrass</name>
    <dbReference type="NCBI Taxonomy" id="200361"/>
    <lineage>
        <taxon>Eukaryota</taxon>
        <taxon>Viridiplantae</taxon>
        <taxon>Streptophyta</taxon>
        <taxon>Embryophyta</taxon>
        <taxon>Tracheophyta</taxon>
        <taxon>Spermatophyta</taxon>
        <taxon>Magnoliopsida</taxon>
        <taxon>Liliopsida</taxon>
        <taxon>Poales</taxon>
        <taxon>Poaceae</taxon>
        <taxon>BOP clade</taxon>
        <taxon>Pooideae</taxon>
        <taxon>Triticodae</taxon>
        <taxon>Triticeae</taxon>
        <taxon>Triticinae</taxon>
        <taxon>Aegilops</taxon>
    </lineage>
</organism>
<reference evidence="3" key="1">
    <citation type="journal article" date="2014" name="Science">
        <title>Ancient hybridizations among the ancestral genomes of bread wheat.</title>
        <authorList>
            <consortium name="International Wheat Genome Sequencing Consortium,"/>
            <person name="Marcussen T."/>
            <person name="Sandve S.R."/>
            <person name="Heier L."/>
            <person name="Spannagl M."/>
            <person name="Pfeifer M."/>
            <person name="Jakobsen K.S."/>
            <person name="Wulff B.B."/>
            <person name="Steuernagel B."/>
            <person name="Mayer K.F."/>
            <person name="Olsen O.A."/>
        </authorList>
    </citation>
    <scope>NUCLEOTIDE SEQUENCE [LARGE SCALE GENOMIC DNA]</scope>
    <source>
        <strain evidence="3">cv. AL8/78</strain>
    </source>
</reference>
<proteinExistence type="predicted"/>
<dbReference type="Gramene" id="AET1Gv20317100.8">
    <property type="protein sequence ID" value="AET1Gv20317100.8"/>
    <property type="gene ID" value="AET1Gv20317100"/>
</dbReference>
<reference evidence="3" key="2">
    <citation type="journal article" date="2017" name="Nat. Plants">
        <title>The Aegilops tauschii genome reveals multiple impacts of transposons.</title>
        <authorList>
            <person name="Zhao G."/>
            <person name="Zou C."/>
            <person name="Li K."/>
            <person name="Wang K."/>
            <person name="Li T."/>
            <person name="Gao L."/>
            <person name="Zhang X."/>
            <person name="Wang H."/>
            <person name="Yang Z."/>
            <person name="Liu X."/>
            <person name="Jiang W."/>
            <person name="Mao L."/>
            <person name="Kong X."/>
            <person name="Jiao Y."/>
            <person name="Jia J."/>
        </authorList>
    </citation>
    <scope>NUCLEOTIDE SEQUENCE [LARGE SCALE GENOMIC DNA]</scope>
    <source>
        <strain evidence="3">cv. AL8/78</strain>
    </source>
</reference>
<keyword evidence="3" id="KW-1185">Reference proteome</keyword>
<sequence>MDSNEPKKCLKTNVNDASSLASKVVFFLIFINCVHYLNVLLVGLEQQC</sequence>
<protein>
    <recommendedName>
        <fullName evidence="4">Transmembrane protein</fullName>
    </recommendedName>
</protein>
<reference evidence="2" key="3">
    <citation type="journal article" date="2017" name="Nature">
        <title>Genome sequence of the progenitor of the wheat D genome Aegilops tauschii.</title>
        <authorList>
            <person name="Luo M.C."/>
            <person name="Gu Y.Q."/>
            <person name="Puiu D."/>
            <person name="Wang H."/>
            <person name="Twardziok S.O."/>
            <person name="Deal K.R."/>
            <person name="Huo N."/>
            <person name="Zhu T."/>
            <person name="Wang L."/>
            <person name="Wang Y."/>
            <person name="McGuire P.E."/>
            <person name="Liu S."/>
            <person name="Long H."/>
            <person name="Ramasamy R.K."/>
            <person name="Rodriguez J.C."/>
            <person name="Van S.L."/>
            <person name="Yuan L."/>
            <person name="Wang Z."/>
            <person name="Xia Z."/>
            <person name="Xiao L."/>
            <person name="Anderson O.D."/>
            <person name="Ouyang S."/>
            <person name="Liang Y."/>
            <person name="Zimin A.V."/>
            <person name="Pertea G."/>
            <person name="Qi P."/>
            <person name="Bennetzen J.L."/>
            <person name="Dai X."/>
            <person name="Dawson M.W."/>
            <person name="Muller H.G."/>
            <person name="Kugler K."/>
            <person name="Rivarola-Duarte L."/>
            <person name="Spannagl M."/>
            <person name="Mayer K.F.X."/>
            <person name="Lu F.H."/>
            <person name="Bevan M.W."/>
            <person name="Leroy P."/>
            <person name="Li P."/>
            <person name="You F.M."/>
            <person name="Sun Q."/>
            <person name="Liu Z."/>
            <person name="Lyons E."/>
            <person name="Wicker T."/>
            <person name="Salzberg S.L."/>
            <person name="Devos K.M."/>
            <person name="Dvorak J."/>
        </authorList>
    </citation>
    <scope>NUCLEOTIDE SEQUENCE [LARGE SCALE GENOMIC DNA]</scope>
    <source>
        <strain evidence="2">cv. AL8/78</strain>
    </source>
</reference>
<reference evidence="2" key="5">
    <citation type="journal article" date="2021" name="G3 (Bethesda)">
        <title>Aegilops tauschii genome assembly Aet v5.0 features greater sequence contiguity and improved annotation.</title>
        <authorList>
            <person name="Wang L."/>
            <person name="Zhu T."/>
            <person name="Rodriguez J.C."/>
            <person name="Deal K.R."/>
            <person name="Dubcovsky J."/>
            <person name="McGuire P.E."/>
            <person name="Lux T."/>
            <person name="Spannagl M."/>
            <person name="Mayer K.F.X."/>
            <person name="Baldrich P."/>
            <person name="Meyers B.C."/>
            <person name="Huo N."/>
            <person name="Gu Y.Q."/>
            <person name="Zhou H."/>
            <person name="Devos K.M."/>
            <person name="Bennetzen J.L."/>
            <person name="Unver T."/>
            <person name="Budak H."/>
            <person name="Gulick P.J."/>
            <person name="Galiba G."/>
            <person name="Kalapos B."/>
            <person name="Nelson D.R."/>
            <person name="Li P."/>
            <person name="You F.M."/>
            <person name="Luo M.C."/>
            <person name="Dvorak J."/>
        </authorList>
    </citation>
    <scope>NUCLEOTIDE SEQUENCE [LARGE SCALE GENOMIC DNA]</scope>
    <source>
        <strain evidence="2">cv. AL8/78</strain>
    </source>
</reference>
<reference evidence="2" key="4">
    <citation type="submission" date="2019-03" db="UniProtKB">
        <authorList>
            <consortium name="EnsemblPlants"/>
        </authorList>
    </citation>
    <scope>IDENTIFICATION</scope>
</reference>
<feature type="transmembrane region" description="Helical" evidence="1">
    <location>
        <begin position="20"/>
        <end position="44"/>
    </location>
</feature>
<dbReference type="EnsemblPlants" id="AET1Gv20317100.8">
    <property type="protein sequence ID" value="AET1Gv20317100.8"/>
    <property type="gene ID" value="AET1Gv20317100"/>
</dbReference>
<accession>A0A452Y730</accession>